<dbReference type="AlphaFoldDB" id="A0A6A5V703"/>
<organism evidence="1 2">
    <name type="scientific">Bimuria novae-zelandiae CBS 107.79</name>
    <dbReference type="NCBI Taxonomy" id="1447943"/>
    <lineage>
        <taxon>Eukaryota</taxon>
        <taxon>Fungi</taxon>
        <taxon>Dikarya</taxon>
        <taxon>Ascomycota</taxon>
        <taxon>Pezizomycotina</taxon>
        <taxon>Dothideomycetes</taxon>
        <taxon>Pleosporomycetidae</taxon>
        <taxon>Pleosporales</taxon>
        <taxon>Massarineae</taxon>
        <taxon>Didymosphaeriaceae</taxon>
        <taxon>Bimuria</taxon>
    </lineage>
</organism>
<proteinExistence type="predicted"/>
<accession>A0A6A5V703</accession>
<evidence type="ECO:0000313" key="2">
    <source>
        <dbReference type="Proteomes" id="UP000800036"/>
    </source>
</evidence>
<dbReference type="EMBL" id="ML976685">
    <property type="protein sequence ID" value="KAF1972638.1"/>
    <property type="molecule type" value="Genomic_DNA"/>
</dbReference>
<dbReference type="PANTHER" id="PTHR42080">
    <property type="entry name" value="SRR1 DOMAIN-CONTAINING PROTEIN"/>
    <property type="match status" value="1"/>
</dbReference>
<evidence type="ECO:0000313" key="1">
    <source>
        <dbReference type="EMBL" id="KAF1972638.1"/>
    </source>
</evidence>
<name>A0A6A5V703_9PLEO</name>
<reference evidence="1" key="1">
    <citation type="journal article" date="2020" name="Stud. Mycol.">
        <title>101 Dothideomycetes genomes: a test case for predicting lifestyles and emergence of pathogens.</title>
        <authorList>
            <person name="Haridas S."/>
            <person name="Albert R."/>
            <person name="Binder M."/>
            <person name="Bloem J."/>
            <person name="Labutti K."/>
            <person name="Salamov A."/>
            <person name="Andreopoulos B."/>
            <person name="Baker S."/>
            <person name="Barry K."/>
            <person name="Bills G."/>
            <person name="Bluhm B."/>
            <person name="Cannon C."/>
            <person name="Castanera R."/>
            <person name="Culley D."/>
            <person name="Daum C."/>
            <person name="Ezra D."/>
            <person name="Gonzalez J."/>
            <person name="Henrissat B."/>
            <person name="Kuo A."/>
            <person name="Liang C."/>
            <person name="Lipzen A."/>
            <person name="Lutzoni F."/>
            <person name="Magnuson J."/>
            <person name="Mondo S."/>
            <person name="Nolan M."/>
            <person name="Ohm R."/>
            <person name="Pangilinan J."/>
            <person name="Park H.-J."/>
            <person name="Ramirez L."/>
            <person name="Alfaro M."/>
            <person name="Sun H."/>
            <person name="Tritt A."/>
            <person name="Yoshinaga Y."/>
            <person name="Zwiers L.-H."/>
            <person name="Turgeon B."/>
            <person name="Goodwin S."/>
            <person name="Spatafora J."/>
            <person name="Crous P."/>
            <person name="Grigoriev I."/>
        </authorList>
    </citation>
    <scope>NUCLEOTIDE SEQUENCE</scope>
    <source>
        <strain evidence="1">CBS 107.79</strain>
    </source>
</reference>
<dbReference type="OrthoDB" id="3684667at2759"/>
<sequence>MSQVLDYDEHMDEDMPEEHPLISLVVFESALAGKRIFTRDLLRKAADSVAAARQNVKNTHINIRPGDPPYVERKHWQQQRPAAPVYLEWSKLSSMAKETRPSTPKDPAYHNPRHQHLVASSIAKFLGEKYSETNEQAEPLQIVAYDPVYTKLDLHILSQLPQPITIVSDPHHYLAITPDSLVVTRVSLLLPTLVMCLYCPCWIPIYEIVADMHYPSDPAAWIRAEHVDIGGKKSHEAGLVNPWDNWTPRVGDMFELYDKMDLEDLDGWEEHDVTADWIHVNALYWRHDRSEDADTDVDPIKNLY</sequence>
<dbReference type="Proteomes" id="UP000800036">
    <property type="component" value="Unassembled WGS sequence"/>
</dbReference>
<protein>
    <submittedName>
        <fullName evidence="1">Uncharacterized protein</fullName>
    </submittedName>
</protein>
<gene>
    <name evidence="1" type="ORF">BU23DRAFT_568845</name>
</gene>
<keyword evidence="2" id="KW-1185">Reference proteome</keyword>
<dbReference type="PANTHER" id="PTHR42080:SF1">
    <property type="entry name" value="SRR1-LIKE DOMAIN-CONTAINING PROTEIN"/>
    <property type="match status" value="1"/>
</dbReference>